<dbReference type="EMBL" id="CVRI01000038">
    <property type="protein sequence ID" value="CRK94438.1"/>
    <property type="molecule type" value="Genomic_DNA"/>
</dbReference>
<dbReference type="Proteomes" id="UP000183832">
    <property type="component" value="Unassembled WGS sequence"/>
</dbReference>
<feature type="compositionally biased region" description="Polar residues" evidence="2">
    <location>
        <begin position="1"/>
        <end position="18"/>
    </location>
</feature>
<dbReference type="GO" id="GO:0000774">
    <property type="term" value="F:adenyl-nucleotide exchange factor activity"/>
    <property type="evidence" value="ECO:0007669"/>
    <property type="project" value="TreeGrafter"/>
</dbReference>
<dbReference type="SUPFAM" id="SSF48371">
    <property type="entry name" value="ARM repeat"/>
    <property type="match status" value="1"/>
</dbReference>
<evidence type="ECO:0000259" key="3">
    <source>
        <dbReference type="Pfam" id="PF08609"/>
    </source>
</evidence>
<reference evidence="4 5" key="1">
    <citation type="submission" date="2015-04" db="EMBL/GenBank/DDBJ databases">
        <authorList>
            <person name="Syromyatnikov M.Y."/>
            <person name="Popov V.N."/>
        </authorList>
    </citation>
    <scope>NUCLEOTIDE SEQUENCE [LARGE SCALE GENOMIC DNA]</scope>
</reference>
<dbReference type="Pfam" id="PF08609">
    <property type="entry name" value="Fes1"/>
    <property type="match status" value="1"/>
</dbReference>
<sequence length="313" mass="35514">MSEQNGNSDSQQPRNPRNLQGLLKFAMEATKDEDPTKPSHFEQMSPEDKKFLEQALKAVTLDVVEELNKAMEILIKGNASEEDQVQALEVVTNFVADIDTANDFYKIGGFCIILPCLNSEYPEVRSETALLIGELAQNNEFCQRRLLELDVLPKLIELMNDETEVSGHAFHAISCIVRSFEPGMNSFIQMGGLECLLNLIQDRSREKLIIKSMFLMSSFAQDSPQVRHDLIKLNAIEKIVETLEPKNEYSTRLEQTLSALISLVEGEEAIRRCQDENLKLKEKLNQIVSLGNGKEECDEQIEFSQTLLDRIFK</sequence>
<dbReference type="AlphaFoldDB" id="A0A1J1I678"/>
<feature type="domain" description="Nucleotide exchange factor Fes1" evidence="3">
    <location>
        <begin position="19"/>
        <end position="103"/>
    </location>
</feature>
<accession>A0A1J1I678</accession>
<dbReference type="PANTHER" id="PTHR19316:SF18">
    <property type="entry name" value="HSP70-BINDING PROTEIN 1"/>
    <property type="match status" value="1"/>
</dbReference>
<name>A0A1J1I678_9DIPT</name>
<evidence type="ECO:0000256" key="1">
    <source>
        <dbReference type="ARBA" id="ARBA00022737"/>
    </source>
</evidence>
<evidence type="ECO:0000313" key="5">
    <source>
        <dbReference type="Proteomes" id="UP000183832"/>
    </source>
</evidence>
<dbReference type="InterPro" id="IPR013918">
    <property type="entry name" value="Nucleotide_exch_fac_Fes1"/>
</dbReference>
<keyword evidence="5" id="KW-1185">Reference proteome</keyword>
<feature type="region of interest" description="Disordered" evidence="2">
    <location>
        <begin position="1"/>
        <end position="21"/>
    </location>
</feature>
<keyword evidence="1" id="KW-0677">Repeat</keyword>
<dbReference type="OrthoDB" id="10250458at2759"/>
<dbReference type="InterPro" id="IPR016024">
    <property type="entry name" value="ARM-type_fold"/>
</dbReference>
<dbReference type="InterPro" id="IPR011989">
    <property type="entry name" value="ARM-like"/>
</dbReference>
<protein>
    <submittedName>
        <fullName evidence="4">CLUMA_CG007945, isoform A</fullName>
    </submittedName>
</protein>
<dbReference type="InterPro" id="IPR050693">
    <property type="entry name" value="Hsp70_NEF-Inhibitors"/>
</dbReference>
<dbReference type="STRING" id="568069.A0A1J1I678"/>
<dbReference type="GO" id="GO:0005783">
    <property type="term" value="C:endoplasmic reticulum"/>
    <property type="evidence" value="ECO:0007669"/>
    <property type="project" value="TreeGrafter"/>
</dbReference>
<dbReference type="PANTHER" id="PTHR19316">
    <property type="entry name" value="PROTEIN FOLDING REGULATOR"/>
    <property type="match status" value="1"/>
</dbReference>
<organism evidence="4 5">
    <name type="scientific">Clunio marinus</name>
    <dbReference type="NCBI Taxonomy" id="568069"/>
    <lineage>
        <taxon>Eukaryota</taxon>
        <taxon>Metazoa</taxon>
        <taxon>Ecdysozoa</taxon>
        <taxon>Arthropoda</taxon>
        <taxon>Hexapoda</taxon>
        <taxon>Insecta</taxon>
        <taxon>Pterygota</taxon>
        <taxon>Neoptera</taxon>
        <taxon>Endopterygota</taxon>
        <taxon>Diptera</taxon>
        <taxon>Nematocera</taxon>
        <taxon>Chironomoidea</taxon>
        <taxon>Chironomidae</taxon>
        <taxon>Clunio</taxon>
    </lineage>
</organism>
<evidence type="ECO:0000313" key="4">
    <source>
        <dbReference type="EMBL" id="CRK94438.1"/>
    </source>
</evidence>
<evidence type="ECO:0000256" key="2">
    <source>
        <dbReference type="SAM" id="MobiDB-lite"/>
    </source>
</evidence>
<proteinExistence type="predicted"/>
<dbReference type="Gene3D" id="1.25.10.10">
    <property type="entry name" value="Leucine-rich Repeat Variant"/>
    <property type="match status" value="1"/>
</dbReference>
<gene>
    <name evidence="4" type="ORF">CLUMA_CG007945</name>
</gene>